<dbReference type="PANTHER" id="PTHR36840:SF1">
    <property type="entry name" value="BLL5714 PROTEIN"/>
    <property type="match status" value="1"/>
</dbReference>
<evidence type="ECO:0000256" key="1">
    <source>
        <dbReference type="SAM" id="Phobius"/>
    </source>
</evidence>
<organism evidence="2 3">
    <name type="scientific">Hamadaea flava</name>
    <dbReference type="NCBI Taxonomy" id="1742688"/>
    <lineage>
        <taxon>Bacteria</taxon>
        <taxon>Bacillati</taxon>
        <taxon>Actinomycetota</taxon>
        <taxon>Actinomycetes</taxon>
        <taxon>Micromonosporales</taxon>
        <taxon>Micromonosporaceae</taxon>
        <taxon>Hamadaea</taxon>
    </lineage>
</organism>
<keyword evidence="1" id="KW-1133">Transmembrane helix</keyword>
<feature type="transmembrane region" description="Helical" evidence="1">
    <location>
        <begin position="12"/>
        <end position="31"/>
    </location>
</feature>
<feature type="transmembrane region" description="Helical" evidence="1">
    <location>
        <begin position="295"/>
        <end position="316"/>
    </location>
</feature>
<sequence length="424" mass="46565">MSNPAAVEERHATWLELFFDLVIVAAVAQLAHLLHEDLSLKQVGVFAILYYAMWSVWTSFSLYANVRADRVSQRPILIAMFGIAVMAAAIPHAVHGHGDDYRVFVLAYVGCRILAAFTWKRSNLVPTDWPAARQGNGVIPWIVSLWLADSRYYLWLAGVVLDIVTSFVLSLDPDKQIAAEQREQQKQREVWLRRMARNVRRRPVRAPDLPDIQAAQPNAPHLGERLGLFVIIVLGEAVAQLVSAAAGVPEWDRALWLSVIAGFGLLVAIWYLTLQYGSSALPNYGARTFALRLTLPAHYVMTGAIVAMSAGLGLIAAHPGGHLPAADRWVLCGGAAFYFLVATFTGARGGVPVRWVFGWGVPAIAFTLLLGAFGGPLPGWAVAAILVVIALWHISYRVIDPEQRERRITQVRSGVENVDEGQLS</sequence>
<accession>A0ABV8LRL5</accession>
<evidence type="ECO:0000313" key="2">
    <source>
        <dbReference type="EMBL" id="MFC4133435.1"/>
    </source>
</evidence>
<feature type="transmembrane region" description="Helical" evidence="1">
    <location>
        <begin position="43"/>
        <end position="64"/>
    </location>
</feature>
<keyword evidence="1" id="KW-0812">Transmembrane</keyword>
<feature type="transmembrane region" description="Helical" evidence="1">
    <location>
        <begin position="76"/>
        <end position="94"/>
    </location>
</feature>
<dbReference type="Pfam" id="PF06772">
    <property type="entry name" value="LtrA"/>
    <property type="match status" value="1"/>
</dbReference>
<keyword evidence="3" id="KW-1185">Reference proteome</keyword>
<name>A0ABV8LRL5_9ACTN</name>
<dbReference type="RefSeq" id="WP_253760772.1">
    <property type="nucleotide sequence ID" value="NZ_JAMZDZ010000001.1"/>
</dbReference>
<protein>
    <submittedName>
        <fullName evidence="2">Low temperature requirement protein A</fullName>
    </submittedName>
</protein>
<feature type="transmembrane region" description="Helical" evidence="1">
    <location>
        <begin position="152"/>
        <end position="171"/>
    </location>
</feature>
<reference evidence="3" key="1">
    <citation type="journal article" date="2019" name="Int. J. Syst. Evol. Microbiol.">
        <title>The Global Catalogue of Microorganisms (GCM) 10K type strain sequencing project: providing services to taxonomists for standard genome sequencing and annotation.</title>
        <authorList>
            <consortium name="The Broad Institute Genomics Platform"/>
            <consortium name="The Broad Institute Genome Sequencing Center for Infectious Disease"/>
            <person name="Wu L."/>
            <person name="Ma J."/>
        </authorList>
    </citation>
    <scope>NUCLEOTIDE SEQUENCE [LARGE SCALE GENOMIC DNA]</scope>
    <source>
        <strain evidence="3">CGMCC 4.7289</strain>
    </source>
</reference>
<feature type="transmembrane region" description="Helical" evidence="1">
    <location>
        <begin position="226"/>
        <end position="248"/>
    </location>
</feature>
<dbReference type="EMBL" id="JBHSAY010000010">
    <property type="protein sequence ID" value="MFC4133435.1"/>
    <property type="molecule type" value="Genomic_DNA"/>
</dbReference>
<gene>
    <name evidence="2" type="ORF">ACFOZ4_22720</name>
</gene>
<feature type="transmembrane region" description="Helical" evidence="1">
    <location>
        <begin position="328"/>
        <end position="347"/>
    </location>
</feature>
<evidence type="ECO:0000313" key="3">
    <source>
        <dbReference type="Proteomes" id="UP001595816"/>
    </source>
</evidence>
<comment type="caution">
    <text evidence="2">The sequence shown here is derived from an EMBL/GenBank/DDBJ whole genome shotgun (WGS) entry which is preliminary data.</text>
</comment>
<keyword evidence="1" id="KW-0472">Membrane</keyword>
<dbReference type="Proteomes" id="UP001595816">
    <property type="component" value="Unassembled WGS sequence"/>
</dbReference>
<feature type="transmembrane region" description="Helical" evidence="1">
    <location>
        <begin position="254"/>
        <end position="274"/>
    </location>
</feature>
<dbReference type="InterPro" id="IPR010640">
    <property type="entry name" value="Low_temperature_requirement_A"/>
</dbReference>
<feature type="transmembrane region" description="Helical" evidence="1">
    <location>
        <begin position="379"/>
        <end position="399"/>
    </location>
</feature>
<feature type="transmembrane region" description="Helical" evidence="1">
    <location>
        <begin position="354"/>
        <end position="373"/>
    </location>
</feature>
<dbReference type="PANTHER" id="PTHR36840">
    <property type="entry name" value="BLL5714 PROTEIN"/>
    <property type="match status" value="1"/>
</dbReference>
<proteinExistence type="predicted"/>